<dbReference type="eggNOG" id="COG2181">
    <property type="taxonomic scope" value="Bacteria"/>
</dbReference>
<evidence type="ECO:0000259" key="10">
    <source>
        <dbReference type="Pfam" id="PF02665"/>
    </source>
</evidence>
<feature type="transmembrane region" description="Helical" evidence="9">
    <location>
        <begin position="72"/>
        <end position="90"/>
    </location>
</feature>
<evidence type="ECO:0000256" key="7">
    <source>
        <dbReference type="ARBA" id="ARBA00023002"/>
    </source>
</evidence>
<organism evidence="11 12">
    <name type="scientific">Nitrococcus mobilis Nb-231</name>
    <dbReference type="NCBI Taxonomy" id="314278"/>
    <lineage>
        <taxon>Bacteria</taxon>
        <taxon>Pseudomonadati</taxon>
        <taxon>Pseudomonadota</taxon>
        <taxon>Gammaproteobacteria</taxon>
        <taxon>Chromatiales</taxon>
        <taxon>Ectothiorhodospiraceae</taxon>
        <taxon>Nitrococcus</taxon>
    </lineage>
</organism>
<keyword evidence="12" id="KW-1185">Reference proteome</keyword>
<keyword evidence="8 9" id="KW-0472">Membrane</keyword>
<keyword evidence="4 9" id="KW-0812">Transmembrane</keyword>
<keyword evidence="2" id="KW-0813">Transport</keyword>
<evidence type="ECO:0000256" key="3">
    <source>
        <dbReference type="ARBA" id="ARBA00022475"/>
    </source>
</evidence>
<dbReference type="InterPro" id="IPR051936">
    <property type="entry name" value="Heme-iron_electron_transfer"/>
</dbReference>
<evidence type="ECO:0000313" key="11">
    <source>
        <dbReference type="EMBL" id="EAR23358.1"/>
    </source>
</evidence>
<dbReference type="InterPro" id="IPR036197">
    <property type="entry name" value="NarG-like_sf"/>
</dbReference>
<dbReference type="Pfam" id="PF02665">
    <property type="entry name" value="Nitrate_red_gam"/>
    <property type="match status" value="1"/>
</dbReference>
<dbReference type="GO" id="GO:0020037">
    <property type="term" value="F:heme binding"/>
    <property type="evidence" value="ECO:0007669"/>
    <property type="project" value="TreeGrafter"/>
</dbReference>
<comment type="caution">
    <text evidence="11">The sequence shown here is derived from an EMBL/GenBank/DDBJ whole genome shotgun (WGS) entry which is preliminary data.</text>
</comment>
<dbReference type="GO" id="GO:0008940">
    <property type="term" value="F:nitrate reductase activity"/>
    <property type="evidence" value="ECO:0007669"/>
    <property type="project" value="TreeGrafter"/>
</dbReference>
<dbReference type="EMBL" id="AAOF01000001">
    <property type="protein sequence ID" value="EAR23358.1"/>
    <property type="molecule type" value="Genomic_DNA"/>
</dbReference>
<dbReference type="GO" id="GO:0005886">
    <property type="term" value="C:plasma membrane"/>
    <property type="evidence" value="ECO:0007669"/>
    <property type="project" value="UniProtKB-SubCell"/>
</dbReference>
<keyword evidence="6 9" id="KW-1133">Transmembrane helix</keyword>
<keyword evidence="7" id="KW-0560">Oxidoreductase</keyword>
<evidence type="ECO:0000256" key="5">
    <source>
        <dbReference type="ARBA" id="ARBA00022982"/>
    </source>
</evidence>
<dbReference type="Gene3D" id="1.20.950.20">
    <property type="entry name" value="Transmembrane di-heme cytochromes, Chain C"/>
    <property type="match status" value="1"/>
</dbReference>
<dbReference type="Proteomes" id="UP000003374">
    <property type="component" value="Unassembled WGS sequence"/>
</dbReference>
<feature type="transmembrane region" description="Helical" evidence="9">
    <location>
        <begin position="38"/>
        <end position="60"/>
    </location>
</feature>
<reference evidence="11 12" key="1">
    <citation type="submission" date="2006-02" db="EMBL/GenBank/DDBJ databases">
        <authorList>
            <person name="Waterbury J."/>
            <person name="Ferriera S."/>
            <person name="Johnson J."/>
            <person name="Kravitz S."/>
            <person name="Halpern A."/>
            <person name="Remington K."/>
            <person name="Beeson K."/>
            <person name="Tran B."/>
            <person name="Rogers Y.-H."/>
            <person name="Friedman R."/>
            <person name="Venter J.C."/>
        </authorList>
    </citation>
    <scope>NUCLEOTIDE SEQUENCE [LARGE SCALE GENOMIC DNA]</scope>
    <source>
        <strain evidence="11 12">Nb-231</strain>
    </source>
</reference>
<dbReference type="AlphaFoldDB" id="A4BM20"/>
<comment type="subcellular location">
    <subcellularLocation>
        <location evidence="1">Cell membrane</location>
        <topology evidence="1">Multi-pass membrane protein</topology>
    </subcellularLocation>
</comment>
<evidence type="ECO:0000256" key="9">
    <source>
        <dbReference type="SAM" id="Phobius"/>
    </source>
</evidence>
<sequence length="216" mass="24966">MALAVLVGIYRYRSDTFSYSSFSSQLLENQKLFWGSALWHYAVVLILLAHFIAFLLPPLWGGIIGGPLRFPLEALGLILSLVGFVALGWLMMRRFSTRRIYVVTTRMDWVVVGLLLFQMLFGFVISLSYRWGGEWFVSSTAPWLWSLVTFNPKPEYVTAFPFLIQLHFFTGFLLIALFPFSRLVHLVAFPIGYLWRPYQRVIWNRAPRPGPGFRTS</sequence>
<dbReference type="GO" id="GO:0019645">
    <property type="term" value="P:anaerobic electron transport chain"/>
    <property type="evidence" value="ECO:0007669"/>
    <property type="project" value="TreeGrafter"/>
</dbReference>
<dbReference type="HOGENOM" id="CLU_092378_0_0_6"/>
<dbReference type="PANTHER" id="PTHR30598:SF3">
    <property type="entry name" value="RESPIRATORY NITRATE REDUCTASE 1 GAMMA CHAIN"/>
    <property type="match status" value="1"/>
</dbReference>
<evidence type="ECO:0000256" key="2">
    <source>
        <dbReference type="ARBA" id="ARBA00022448"/>
    </source>
</evidence>
<evidence type="ECO:0000256" key="6">
    <source>
        <dbReference type="ARBA" id="ARBA00022989"/>
    </source>
</evidence>
<evidence type="ECO:0000256" key="8">
    <source>
        <dbReference type="ARBA" id="ARBA00023136"/>
    </source>
</evidence>
<feature type="transmembrane region" description="Helical" evidence="9">
    <location>
        <begin position="110"/>
        <end position="129"/>
    </location>
</feature>
<proteinExistence type="predicted"/>
<name>A4BM20_9GAMM</name>
<dbReference type="PANTHER" id="PTHR30598">
    <property type="entry name" value="NITRATE REDUCTASE PRIVATE CHAPERONE, REDOX ENZYME MATURATION PROTEIN REMP FAMILY"/>
    <property type="match status" value="1"/>
</dbReference>
<keyword evidence="3" id="KW-1003">Cell membrane</keyword>
<dbReference type="SUPFAM" id="SSF103501">
    <property type="entry name" value="Respiratory nitrate reductase 1 gamma chain"/>
    <property type="match status" value="1"/>
</dbReference>
<feature type="domain" description="NarG-like" evidence="10">
    <location>
        <begin position="2"/>
        <end position="203"/>
    </location>
</feature>
<keyword evidence="5" id="KW-0249">Electron transport</keyword>
<evidence type="ECO:0000256" key="1">
    <source>
        <dbReference type="ARBA" id="ARBA00004651"/>
    </source>
</evidence>
<evidence type="ECO:0000313" key="12">
    <source>
        <dbReference type="Proteomes" id="UP000003374"/>
    </source>
</evidence>
<dbReference type="STRING" id="314278.NB231_16098"/>
<dbReference type="InterPro" id="IPR023234">
    <property type="entry name" value="NarG-like_domain"/>
</dbReference>
<feature type="transmembrane region" description="Helical" evidence="9">
    <location>
        <begin position="162"/>
        <end position="195"/>
    </location>
</feature>
<dbReference type="GO" id="GO:0009055">
    <property type="term" value="F:electron transfer activity"/>
    <property type="evidence" value="ECO:0007669"/>
    <property type="project" value="TreeGrafter"/>
</dbReference>
<protein>
    <submittedName>
        <fullName evidence="11">Nitrate reductase gamma subunit</fullName>
    </submittedName>
</protein>
<accession>A4BM20</accession>
<evidence type="ECO:0000256" key="4">
    <source>
        <dbReference type="ARBA" id="ARBA00022692"/>
    </source>
</evidence>
<gene>
    <name evidence="11" type="ORF">NB231_16098</name>
</gene>